<dbReference type="SUPFAM" id="SSF49562">
    <property type="entry name" value="C2 domain (Calcium/lipid-binding domain, CaLB)"/>
    <property type="match status" value="1"/>
</dbReference>
<comment type="caution">
    <text evidence="1">The sequence shown here is derived from an EMBL/GenBank/DDBJ whole genome shotgun (WGS) entry which is preliminary data.</text>
</comment>
<dbReference type="InterPro" id="IPR045050">
    <property type="entry name" value="Synaptotagmin_plant"/>
</dbReference>
<accession>A0AAD5CBD0</accession>
<dbReference type="Proteomes" id="UP001206925">
    <property type="component" value="Unassembled WGS sequence"/>
</dbReference>
<evidence type="ECO:0000313" key="1">
    <source>
        <dbReference type="EMBL" id="KAI7738203.1"/>
    </source>
</evidence>
<dbReference type="AlphaFoldDB" id="A0AAD5CBD0"/>
<proteinExistence type="predicted"/>
<organism evidence="1 2">
    <name type="scientific">Ambrosia artemisiifolia</name>
    <name type="common">Common ragweed</name>
    <dbReference type="NCBI Taxonomy" id="4212"/>
    <lineage>
        <taxon>Eukaryota</taxon>
        <taxon>Viridiplantae</taxon>
        <taxon>Streptophyta</taxon>
        <taxon>Embryophyta</taxon>
        <taxon>Tracheophyta</taxon>
        <taxon>Spermatophyta</taxon>
        <taxon>Magnoliopsida</taxon>
        <taxon>eudicotyledons</taxon>
        <taxon>Gunneridae</taxon>
        <taxon>Pentapetalae</taxon>
        <taxon>asterids</taxon>
        <taxon>campanulids</taxon>
        <taxon>Asterales</taxon>
        <taxon>Asteraceae</taxon>
        <taxon>Asteroideae</taxon>
        <taxon>Heliantheae alliance</taxon>
        <taxon>Heliantheae</taxon>
        <taxon>Ambrosia</taxon>
    </lineage>
</organism>
<dbReference type="GO" id="GO:0005783">
    <property type="term" value="C:endoplasmic reticulum"/>
    <property type="evidence" value="ECO:0007669"/>
    <property type="project" value="TreeGrafter"/>
</dbReference>
<sequence>IRVIFQLCEEIPCVSPVVVALLSEPEPKIDYTLKGVGGSLTAIPGLSNMIDLIVEDHKETQFAVLEVMDQDIGQDRRLGIAKLPLFDLEPETEKDIELRLLPSLDMLKIKDKKYRGTLTIMVKYHHFSKEEQDAAMEQQKKILEEKKRLKAEGLIGSTMDAIDGAAGLVGSCIGTGVGLVGSGLGLLVVA</sequence>
<dbReference type="PANTHER" id="PTHR10774:SF190">
    <property type="entry name" value="C2 CALCIUM_LIPID-BINDING ENDONUCLEASE_EXONUCLEASE_PHOSPHATASE-RELATED"/>
    <property type="match status" value="1"/>
</dbReference>
<reference evidence="1" key="1">
    <citation type="submission" date="2022-06" db="EMBL/GenBank/DDBJ databases">
        <title>Uncovering the hologenomic basis of an extraordinary plant invasion.</title>
        <authorList>
            <person name="Bieker V.C."/>
            <person name="Martin M.D."/>
            <person name="Gilbert T."/>
            <person name="Hodgins K."/>
            <person name="Battlay P."/>
            <person name="Petersen B."/>
            <person name="Wilson J."/>
        </authorList>
    </citation>
    <scope>NUCLEOTIDE SEQUENCE</scope>
    <source>
        <strain evidence="1">AA19_3_7</strain>
        <tissue evidence="1">Leaf</tissue>
    </source>
</reference>
<protein>
    <submittedName>
        <fullName evidence="1">Uncharacterized protein</fullName>
    </submittedName>
</protein>
<dbReference type="GO" id="GO:0008289">
    <property type="term" value="F:lipid binding"/>
    <property type="evidence" value="ECO:0007669"/>
    <property type="project" value="InterPro"/>
</dbReference>
<evidence type="ECO:0000313" key="2">
    <source>
        <dbReference type="Proteomes" id="UP001206925"/>
    </source>
</evidence>
<name>A0AAD5CBD0_AMBAR</name>
<gene>
    <name evidence="1" type="ORF">M8C21_001696</name>
</gene>
<keyword evidence="2" id="KW-1185">Reference proteome</keyword>
<dbReference type="InterPro" id="IPR035892">
    <property type="entry name" value="C2_domain_sf"/>
</dbReference>
<feature type="non-terminal residue" evidence="1">
    <location>
        <position position="1"/>
    </location>
</feature>
<dbReference type="Gene3D" id="2.60.40.150">
    <property type="entry name" value="C2 domain"/>
    <property type="match status" value="1"/>
</dbReference>
<dbReference type="PANTHER" id="PTHR10774">
    <property type="entry name" value="EXTENDED SYNAPTOTAGMIN-RELATED"/>
    <property type="match status" value="1"/>
</dbReference>
<dbReference type="EMBL" id="JAMZMK010008853">
    <property type="protein sequence ID" value="KAI7738203.1"/>
    <property type="molecule type" value="Genomic_DNA"/>
</dbReference>